<feature type="compositionally biased region" description="Low complexity" evidence="1">
    <location>
        <begin position="136"/>
        <end position="146"/>
    </location>
</feature>
<dbReference type="Proteomes" id="UP000325577">
    <property type="component" value="Linkage Group LG1"/>
</dbReference>
<evidence type="ECO:0000313" key="2">
    <source>
        <dbReference type="EMBL" id="KAA8548032.1"/>
    </source>
</evidence>
<feature type="region of interest" description="Disordered" evidence="1">
    <location>
        <begin position="119"/>
        <end position="146"/>
    </location>
</feature>
<dbReference type="Pfam" id="PF15697">
    <property type="entry name" value="DUF4666"/>
    <property type="match status" value="3"/>
</dbReference>
<organism evidence="2 3">
    <name type="scientific">Nyssa sinensis</name>
    <dbReference type="NCBI Taxonomy" id="561372"/>
    <lineage>
        <taxon>Eukaryota</taxon>
        <taxon>Viridiplantae</taxon>
        <taxon>Streptophyta</taxon>
        <taxon>Embryophyta</taxon>
        <taxon>Tracheophyta</taxon>
        <taxon>Spermatophyta</taxon>
        <taxon>Magnoliopsida</taxon>
        <taxon>eudicotyledons</taxon>
        <taxon>Gunneridae</taxon>
        <taxon>Pentapetalae</taxon>
        <taxon>asterids</taxon>
        <taxon>Cornales</taxon>
        <taxon>Nyssaceae</taxon>
        <taxon>Nyssa</taxon>
    </lineage>
</organism>
<feature type="compositionally biased region" description="Low complexity" evidence="1">
    <location>
        <begin position="81"/>
        <end position="91"/>
    </location>
</feature>
<evidence type="ECO:0000313" key="3">
    <source>
        <dbReference type="Proteomes" id="UP000325577"/>
    </source>
</evidence>
<feature type="compositionally biased region" description="Polar residues" evidence="1">
    <location>
        <begin position="206"/>
        <end position="215"/>
    </location>
</feature>
<feature type="region of interest" description="Disordered" evidence="1">
    <location>
        <begin position="64"/>
        <end position="91"/>
    </location>
</feature>
<gene>
    <name evidence="2" type="ORF">F0562_004707</name>
</gene>
<evidence type="ECO:0000256" key="1">
    <source>
        <dbReference type="SAM" id="MobiDB-lite"/>
    </source>
</evidence>
<feature type="compositionally biased region" description="Basic and acidic residues" evidence="1">
    <location>
        <begin position="119"/>
        <end position="131"/>
    </location>
</feature>
<feature type="compositionally biased region" description="Low complexity" evidence="1">
    <location>
        <begin position="187"/>
        <end position="200"/>
    </location>
</feature>
<feature type="compositionally biased region" description="Basic and acidic residues" evidence="1">
    <location>
        <begin position="64"/>
        <end position="76"/>
    </location>
</feature>
<protein>
    <submittedName>
        <fullName evidence="2">Uncharacterized protein</fullName>
    </submittedName>
</protein>
<proteinExistence type="predicted"/>
<feature type="region of interest" description="Disordered" evidence="1">
    <location>
        <begin position="183"/>
        <end position="215"/>
    </location>
</feature>
<name>A0A5J5C255_9ASTE</name>
<keyword evidence="3" id="KW-1185">Reference proteome</keyword>
<dbReference type="OrthoDB" id="1652626at2759"/>
<sequence length="236" mass="26103">MEMNIIRSKELDMRKEAHFLLKELPERSSLSFRRQGSSGRIWNDHFQLSEPKAGGLHATAVSEKTQENNIHSKEIASPHPSKSSFSFRRQGSSGRIWDDHFQLSEPKAGGLHATAVSEKTQENNIHSKEIASPHPSKSSFSFRRQGSSGRIWDDHFQFSEPKAGGLHATAVSEKTQENNIHNKKIASPHPSNASPSSESANKVHPSVTSPPTISENEVQRCAFPAVFRRCVGSSAS</sequence>
<reference evidence="2 3" key="1">
    <citation type="submission" date="2019-09" db="EMBL/GenBank/DDBJ databases">
        <title>A chromosome-level genome assembly of the Chinese tupelo Nyssa sinensis.</title>
        <authorList>
            <person name="Yang X."/>
            <person name="Kang M."/>
            <person name="Yang Y."/>
            <person name="Xiong H."/>
            <person name="Wang M."/>
            <person name="Zhang Z."/>
            <person name="Wang Z."/>
            <person name="Wu H."/>
            <person name="Ma T."/>
            <person name="Liu J."/>
            <person name="Xi Z."/>
        </authorList>
    </citation>
    <scope>NUCLEOTIDE SEQUENCE [LARGE SCALE GENOMIC DNA]</scope>
    <source>
        <strain evidence="2">J267</strain>
        <tissue evidence="2">Leaf</tissue>
    </source>
</reference>
<dbReference type="InterPro" id="IPR031421">
    <property type="entry name" value="DUF4666"/>
</dbReference>
<dbReference type="EMBL" id="CM018032">
    <property type="protein sequence ID" value="KAA8548032.1"/>
    <property type="molecule type" value="Genomic_DNA"/>
</dbReference>
<dbReference type="PANTHER" id="PTHR33730:SF36">
    <property type="entry name" value="PLANT_PROTEIN"/>
    <property type="match status" value="1"/>
</dbReference>
<dbReference type="PANTHER" id="PTHR33730">
    <property type="entry name" value="OS05G0542732 PROTEIN-RELATED"/>
    <property type="match status" value="1"/>
</dbReference>
<accession>A0A5J5C255</accession>
<dbReference type="AlphaFoldDB" id="A0A5J5C255"/>